<dbReference type="Pfam" id="PF00090">
    <property type="entry name" value="TSP_1"/>
    <property type="match status" value="2"/>
</dbReference>
<feature type="signal peptide" evidence="24">
    <location>
        <begin position="1"/>
        <end position="25"/>
    </location>
</feature>
<evidence type="ECO:0000256" key="3">
    <source>
        <dbReference type="ARBA" id="ARBA00009214"/>
    </source>
</evidence>
<feature type="disulfide bond" evidence="22">
    <location>
        <begin position="707"/>
        <end position="750"/>
    </location>
</feature>
<evidence type="ECO:0000256" key="21">
    <source>
        <dbReference type="PROSITE-ProRule" id="PRU00124"/>
    </source>
</evidence>
<evidence type="ECO:0008006" key="29">
    <source>
        <dbReference type="Google" id="ProtNLM"/>
    </source>
</evidence>
<keyword evidence="14" id="KW-0391">Immunity</keyword>
<gene>
    <name evidence="27" type="ORF">SKAU_G00284190</name>
</gene>
<evidence type="ECO:0000256" key="19">
    <source>
        <dbReference type="ARBA" id="ARBA00023180"/>
    </source>
</evidence>
<keyword evidence="9 22" id="KW-0768">Sushi</keyword>
<organism evidence="27 28">
    <name type="scientific">Synaphobranchus kaupii</name>
    <name type="common">Kaup's arrowtooth eel</name>
    <dbReference type="NCBI Taxonomy" id="118154"/>
    <lineage>
        <taxon>Eukaryota</taxon>
        <taxon>Metazoa</taxon>
        <taxon>Chordata</taxon>
        <taxon>Craniata</taxon>
        <taxon>Vertebrata</taxon>
        <taxon>Euteleostomi</taxon>
        <taxon>Actinopterygii</taxon>
        <taxon>Neopterygii</taxon>
        <taxon>Teleostei</taxon>
        <taxon>Anguilliformes</taxon>
        <taxon>Synaphobranchidae</taxon>
        <taxon>Synaphobranchus</taxon>
    </lineage>
</organism>
<dbReference type="InterPro" id="IPR048828">
    <property type="entry name" value="C6_KAZAL"/>
</dbReference>
<dbReference type="Gene3D" id="2.10.70.10">
    <property type="entry name" value="Complement Module, domain 1"/>
    <property type="match status" value="2"/>
</dbReference>
<keyword evidence="12" id="KW-0677">Repeat</keyword>
<evidence type="ECO:0000256" key="15">
    <source>
        <dbReference type="ARBA" id="ARBA00022875"/>
    </source>
</evidence>
<dbReference type="Pfam" id="PF21195">
    <property type="entry name" value="EGF_C8A_B_C6"/>
    <property type="match status" value="1"/>
</dbReference>
<feature type="domain" description="Sushi" evidence="25">
    <location>
        <begin position="705"/>
        <end position="768"/>
    </location>
</feature>
<feature type="disulfide bond" evidence="21">
    <location>
        <begin position="162"/>
        <end position="177"/>
    </location>
</feature>
<evidence type="ECO:0000256" key="18">
    <source>
        <dbReference type="ARBA" id="ARBA00023157"/>
    </source>
</evidence>
<evidence type="ECO:0000256" key="23">
    <source>
        <dbReference type="SAM" id="MobiDB-lite"/>
    </source>
</evidence>
<dbReference type="SMART" id="SM00209">
    <property type="entry name" value="TSP1"/>
    <property type="match status" value="3"/>
</dbReference>
<dbReference type="InterPro" id="IPR048831">
    <property type="entry name" value="C8A_B_C6_EGF-like"/>
</dbReference>
<dbReference type="PROSITE" id="PS50923">
    <property type="entry name" value="SUSHI"/>
    <property type="match status" value="2"/>
</dbReference>
<evidence type="ECO:0000256" key="17">
    <source>
        <dbReference type="ARBA" id="ARBA00023136"/>
    </source>
</evidence>
<dbReference type="GO" id="GO:0031640">
    <property type="term" value="P:killing of cells of another organism"/>
    <property type="evidence" value="ECO:0007669"/>
    <property type="project" value="UniProtKB-KW"/>
</dbReference>
<evidence type="ECO:0000256" key="22">
    <source>
        <dbReference type="PROSITE-ProRule" id="PRU00302"/>
    </source>
</evidence>
<dbReference type="InterPro" id="IPR000884">
    <property type="entry name" value="TSP1_rpt"/>
</dbReference>
<dbReference type="AlphaFoldDB" id="A0A9Q1IPA9"/>
<dbReference type="PROSITE" id="PS00279">
    <property type="entry name" value="MACPF_1"/>
    <property type="match status" value="1"/>
</dbReference>
<dbReference type="PRINTS" id="PR00764">
    <property type="entry name" value="COMPLEMENTC9"/>
</dbReference>
<evidence type="ECO:0000256" key="7">
    <source>
        <dbReference type="ARBA" id="ARBA00022537"/>
    </source>
</evidence>
<dbReference type="SMART" id="SM00032">
    <property type="entry name" value="CCP"/>
    <property type="match status" value="2"/>
</dbReference>
<dbReference type="PROSITE" id="PS50068">
    <property type="entry name" value="LDLRA_2"/>
    <property type="match status" value="1"/>
</dbReference>
<evidence type="ECO:0000256" key="24">
    <source>
        <dbReference type="SAM" id="SignalP"/>
    </source>
</evidence>
<protein>
    <recommendedName>
        <fullName evidence="29">Complement component C6</fullName>
    </recommendedName>
</protein>
<dbReference type="SUPFAM" id="SSF57424">
    <property type="entry name" value="LDL receptor-like module"/>
    <property type="match status" value="1"/>
</dbReference>
<keyword evidence="18 22" id="KW-1015">Disulfide bond</keyword>
<evidence type="ECO:0000256" key="14">
    <source>
        <dbReference type="ARBA" id="ARBA00022859"/>
    </source>
</evidence>
<dbReference type="GO" id="GO:0005576">
    <property type="term" value="C:extracellular region"/>
    <property type="evidence" value="ECO:0007669"/>
    <property type="project" value="UniProtKB-SubCell"/>
</dbReference>
<dbReference type="Gene3D" id="2.20.100.10">
    <property type="entry name" value="Thrombospondin type-1 (TSP1) repeat"/>
    <property type="match status" value="3"/>
</dbReference>
<dbReference type="GO" id="GO:0006958">
    <property type="term" value="P:complement activation, classical pathway"/>
    <property type="evidence" value="ECO:0007669"/>
    <property type="project" value="UniProtKB-KW"/>
</dbReference>
<evidence type="ECO:0000313" key="28">
    <source>
        <dbReference type="Proteomes" id="UP001152622"/>
    </source>
</evidence>
<keyword evidence="13" id="KW-0204">Cytolysis</keyword>
<feature type="domain" description="Sushi" evidence="25">
    <location>
        <begin position="645"/>
        <end position="704"/>
    </location>
</feature>
<dbReference type="Pfam" id="PF21288">
    <property type="entry name" value="Kazal_C6"/>
    <property type="match status" value="1"/>
</dbReference>
<name>A0A9Q1IPA9_SYNKA</name>
<dbReference type="PROSITE" id="PS01209">
    <property type="entry name" value="LDLRA_1"/>
    <property type="match status" value="1"/>
</dbReference>
<evidence type="ECO:0000256" key="12">
    <source>
        <dbReference type="ARBA" id="ARBA00022737"/>
    </source>
</evidence>
<keyword evidence="4" id="KW-1134">Transmembrane beta strand</keyword>
<dbReference type="SMART" id="SM00192">
    <property type="entry name" value="LDLa"/>
    <property type="match status" value="1"/>
</dbReference>
<comment type="subcellular location">
    <subcellularLocation>
        <location evidence="2">Secreted</location>
    </subcellularLocation>
    <subcellularLocation>
        <location evidence="1">Target cell membrane</location>
        <topology evidence="1">Multi-pass membrane protein</topology>
    </subcellularLocation>
</comment>
<dbReference type="InterPro" id="IPR000436">
    <property type="entry name" value="Sushi_SCR_CCP_dom"/>
</dbReference>
<evidence type="ECO:0000259" key="26">
    <source>
        <dbReference type="PROSITE" id="PS51412"/>
    </source>
</evidence>
<dbReference type="SMART" id="SM00057">
    <property type="entry name" value="FIMAC"/>
    <property type="match status" value="2"/>
</dbReference>
<dbReference type="PROSITE" id="PS51412">
    <property type="entry name" value="MACPF_2"/>
    <property type="match status" value="1"/>
</dbReference>
<feature type="domain" description="MACPF" evidence="26">
    <location>
        <begin position="180"/>
        <end position="525"/>
    </location>
</feature>
<evidence type="ECO:0000256" key="11">
    <source>
        <dbReference type="ARBA" id="ARBA00022729"/>
    </source>
</evidence>
<keyword evidence="7" id="KW-1052">Target cell membrane</keyword>
<dbReference type="InterPro" id="IPR023415">
    <property type="entry name" value="LDLR_class-A_CS"/>
</dbReference>
<evidence type="ECO:0000256" key="20">
    <source>
        <dbReference type="ARBA" id="ARBA00023298"/>
    </source>
</evidence>
<evidence type="ECO:0000256" key="1">
    <source>
        <dbReference type="ARBA" id="ARBA00004276"/>
    </source>
</evidence>
<keyword evidence="17" id="KW-0472">Membrane</keyword>
<keyword evidence="20" id="KW-1053">Target membrane</keyword>
<dbReference type="PROSITE" id="PS50092">
    <property type="entry name" value="TSP1"/>
    <property type="match status" value="3"/>
</dbReference>
<dbReference type="GO" id="GO:0044218">
    <property type="term" value="C:other organism cell membrane"/>
    <property type="evidence" value="ECO:0007669"/>
    <property type="project" value="UniProtKB-KW"/>
</dbReference>
<dbReference type="InterPro" id="IPR036383">
    <property type="entry name" value="TSP1_rpt_sf"/>
</dbReference>
<keyword evidence="19" id="KW-0325">Glycoprotein</keyword>
<dbReference type="GO" id="GO:0005579">
    <property type="term" value="C:membrane attack complex"/>
    <property type="evidence" value="ECO:0007669"/>
    <property type="project" value="UniProtKB-KW"/>
</dbReference>
<dbReference type="Pfam" id="PF00084">
    <property type="entry name" value="Sushi"/>
    <property type="match status" value="1"/>
</dbReference>
<accession>A0A9Q1IPA9</accession>
<keyword evidence="15" id="KW-0180">Complement pathway</keyword>
<dbReference type="InterPro" id="IPR003884">
    <property type="entry name" value="FacI_MAC"/>
</dbReference>
<keyword evidence="6" id="KW-0245">EGF-like domain</keyword>
<keyword evidence="8" id="KW-0399">Innate immunity</keyword>
<evidence type="ECO:0000313" key="27">
    <source>
        <dbReference type="EMBL" id="KAJ8347018.1"/>
    </source>
</evidence>
<keyword evidence="28" id="KW-1185">Reference proteome</keyword>
<dbReference type="Pfam" id="PF01823">
    <property type="entry name" value="MACPF"/>
    <property type="match status" value="1"/>
</dbReference>
<dbReference type="CDD" id="cd00112">
    <property type="entry name" value="LDLa"/>
    <property type="match status" value="1"/>
</dbReference>
<feature type="chain" id="PRO_5040241004" description="Complement component C6" evidence="24">
    <location>
        <begin position="26"/>
        <end position="935"/>
    </location>
</feature>
<dbReference type="Pfam" id="PF00057">
    <property type="entry name" value="Ldl_recept_a"/>
    <property type="match status" value="1"/>
</dbReference>
<evidence type="ECO:0000256" key="9">
    <source>
        <dbReference type="ARBA" id="ARBA00022659"/>
    </source>
</evidence>
<dbReference type="InterPro" id="IPR001862">
    <property type="entry name" value="MAC_perforin"/>
</dbReference>
<feature type="region of interest" description="Disordered" evidence="23">
    <location>
        <begin position="630"/>
        <end position="655"/>
    </location>
</feature>
<dbReference type="EMBL" id="JAINUF010000011">
    <property type="protein sequence ID" value="KAJ8347018.1"/>
    <property type="molecule type" value="Genomic_DNA"/>
</dbReference>
<comment type="similarity">
    <text evidence="3">Belongs to the complement C6/C7/C8/C9 family.</text>
</comment>
<dbReference type="InterPro" id="IPR036055">
    <property type="entry name" value="LDL_receptor-like_sf"/>
</dbReference>
<evidence type="ECO:0000259" key="25">
    <source>
        <dbReference type="PROSITE" id="PS50923"/>
    </source>
</evidence>
<dbReference type="GO" id="GO:0045087">
    <property type="term" value="P:innate immune response"/>
    <property type="evidence" value="ECO:0007669"/>
    <property type="project" value="UniProtKB-KW"/>
</dbReference>
<dbReference type="Proteomes" id="UP001152622">
    <property type="component" value="Chromosome 11"/>
</dbReference>
<dbReference type="CDD" id="cd00033">
    <property type="entry name" value="CCP"/>
    <property type="match status" value="1"/>
</dbReference>
<evidence type="ECO:0000256" key="4">
    <source>
        <dbReference type="ARBA" id="ARBA00022452"/>
    </source>
</evidence>
<dbReference type="Gene3D" id="3.30.60.30">
    <property type="match status" value="2"/>
</dbReference>
<evidence type="ECO:0000256" key="2">
    <source>
        <dbReference type="ARBA" id="ARBA00004613"/>
    </source>
</evidence>
<dbReference type="SUPFAM" id="SSF82895">
    <property type="entry name" value="TSP-1 type 1 repeat"/>
    <property type="match status" value="3"/>
</dbReference>
<dbReference type="InterPro" id="IPR002172">
    <property type="entry name" value="LDrepeatLR_classA_rpt"/>
</dbReference>
<dbReference type="InterPro" id="IPR035976">
    <property type="entry name" value="Sushi/SCR/CCP_sf"/>
</dbReference>
<dbReference type="InterPro" id="IPR020864">
    <property type="entry name" value="MACPF"/>
</dbReference>
<dbReference type="PANTHER" id="PTHR45742:SF4">
    <property type="entry name" value="COMPLEMENT COMPONENT C6"/>
    <property type="match status" value="1"/>
</dbReference>
<dbReference type="SMART" id="SM00457">
    <property type="entry name" value="MACPF"/>
    <property type="match status" value="1"/>
</dbReference>
<comment type="caution">
    <text evidence="27">The sequence shown here is derived from an EMBL/GenBank/DDBJ whole genome shotgun (WGS) entry which is preliminary data.</text>
</comment>
<evidence type="ECO:0000256" key="16">
    <source>
        <dbReference type="ARBA" id="ARBA00023058"/>
    </source>
</evidence>
<feature type="compositionally biased region" description="Acidic residues" evidence="23">
    <location>
        <begin position="630"/>
        <end position="642"/>
    </location>
</feature>
<keyword evidence="11 24" id="KW-0732">Signal</keyword>
<evidence type="ECO:0000256" key="13">
    <source>
        <dbReference type="ARBA" id="ARBA00022852"/>
    </source>
</evidence>
<keyword evidence="16" id="KW-0473">Membrane attack complex</keyword>
<dbReference type="InterPro" id="IPR020863">
    <property type="entry name" value="MACPF_CS"/>
</dbReference>
<evidence type="ECO:0000256" key="6">
    <source>
        <dbReference type="ARBA" id="ARBA00022536"/>
    </source>
</evidence>
<evidence type="ECO:0000256" key="8">
    <source>
        <dbReference type="ARBA" id="ARBA00022588"/>
    </source>
</evidence>
<sequence length="935" mass="104719">MYPAGPAHSVLVLLAFLCSLNLGQACMCDHYPWSAWTACSKTCNYGSQNRHRSIRYDEYYWKNMCEQLCLKQESRACNVEACPLHCQLTEYGPWTQCSPCAKKQFRTRSLVRPAQFGGVDCSGTLKEERVCYPSTECQIESVNCKDQFKCDNGRCISPKLRCNLQNDCGDNSDERHCGRTNKVCPRTYEVIPGAELMANGFDAIAEQMRGAVLDNSFLGAECKKNRSGRGSKWYRIPENVESVEFPEDFKEQVGLVKSEPVDLSSDTGGSSHGSSSSGGLFFIPFIYATSSFHQSHSSSSFRSTVTASQEKDSKFFRVHQLVGVSTFSTKQSDLCLSLPFLNFLNSLPLDYSYAMYRQVFQFFGTHYFGSGTLGGLYDLLYQYDREKLNNAGVTEEVANGCVLSETSSNILILYSSSRRVNTCHKNTMSEKYEGSFLKASEKSISMVKGGRAQQAAALSLEIEGAAPDSTTYKDWVESTKDNPAIVEYELLPILNLVRGFPCAVTKRRHLERALLEYLEEVDSCKCAPCPNNARPVLSRTECLCVCQTGTYGSNCEKRAPDYTSEAVDGRWSCWGSWSACDSSMRRHRVRECNNPSPLRSGKACPGSDKQEEGCHVSIFQKQDVCISDDEMEKEADQEEVEPESPGCRKPTPPEHSYLRRDKRHYDFGEQDEVLCFTGFEMKGFQYLQCLPDGKWSEPKGMCIKRVCVRPSLPDDIRLQPVKEEYKIGDVMGLNCAGFGMVPSGPRYYTCGSSLTWGPPVPSDIHCENERPFIPDSSCKRGEKKDGSQCVCIPQEECSSYRADLCVLDAVTGSARMKSACAFHAGQCHGDPLYFLSTEACELDQAQLEWGRFRASVSNRSEVQEPCGPDTCYEWETCPDSKHCECKLPRDCPRDGKHTFCLEILKTKSKKTMNLCFMAAMKCARIEFDIVHDGPC</sequence>
<dbReference type="FunFam" id="4.10.400.10:FF:000065">
    <property type="entry name" value="Transmembrane protease serine 7"/>
    <property type="match status" value="1"/>
</dbReference>
<reference evidence="27" key="1">
    <citation type="journal article" date="2023" name="Science">
        <title>Genome structures resolve the early diversification of teleost fishes.</title>
        <authorList>
            <person name="Parey E."/>
            <person name="Louis A."/>
            <person name="Montfort J."/>
            <person name="Bouchez O."/>
            <person name="Roques C."/>
            <person name="Iampietro C."/>
            <person name="Lluch J."/>
            <person name="Castinel A."/>
            <person name="Donnadieu C."/>
            <person name="Desvignes T."/>
            <person name="Floi Bucao C."/>
            <person name="Jouanno E."/>
            <person name="Wen M."/>
            <person name="Mejri S."/>
            <person name="Dirks R."/>
            <person name="Jansen H."/>
            <person name="Henkel C."/>
            <person name="Chen W.J."/>
            <person name="Zahm M."/>
            <person name="Cabau C."/>
            <person name="Klopp C."/>
            <person name="Thompson A.W."/>
            <person name="Robinson-Rechavi M."/>
            <person name="Braasch I."/>
            <person name="Lecointre G."/>
            <person name="Bobe J."/>
            <person name="Postlethwait J.H."/>
            <person name="Berthelot C."/>
            <person name="Roest Crollius H."/>
            <person name="Guiguen Y."/>
        </authorList>
    </citation>
    <scope>NUCLEOTIDE SEQUENCE</scope>
    <source>
        <strain evidence="27">WJC10195</strain>
    </source>
</reference>
<keyword evidence="10" id="KW-0812">Transmembrane</keyword>
<evidence type="ECO:0000256" key="5">
    <source>
        <dbReference type="ARBA" id="ARBA00022525"/>
    </source>
</evidence>
<feature type="disulfide bond" evidence="22">
    <location>
        <begin position="675"/>
        <end position="702"/>
    </location>
</feature>
<dbReference type="Gene3D" id="4.10.400.10">
    <property type="entry name" value="Low-density Lipoprotein Receptor"/>
    <property type="match status" value="1"/>
</dbReference>
<evidence type="ECO:0000256" key="10">
    <source>
        <dbReference type="ARBA" id="ARBA00022692"/>
    </source>
</evidence>
<dbReference type="OrthoDB" id="9867095at2759"/>
<feature type="disulfide bond" evidence="21">
    <location>
        <begin position="150"/>
        <end position="168"/>
    </location>
</feature>
<dbReference type="PANTHER" id="PTHR45742">
    <property type="entry name" value="COMPLEMENT COMPONENT C6"/>
    <property type="match status" value="1"/>
</dbReference>
<proteinExistence type="inferred from homology"/>
<dbReference type="SUPFAM" id="SSF57535">
    <property type="entry name" value="Complement control module/SCR domain"/>
    <property type="match status" value="1"/>
</dbReference>
<comment type="caution">
    <text evidence="22">Lacks conserved residue(s) required for the propagation of feature annotation.</text>
</comment>
<keyword evidence="5" id="KW-0964">Secreted</keyword>